<dbReference type="GO" id="GO:0006779">
    <property type="term" value="P:porphyrin-containing compound biosynthetic process"/>
    <property type="evidence" value="ECO:0007669"/>
    <property type="project" value="InterPro"/>
</dbReference>
<dbReference type="Proteomes" id="UP000006055">
    <property type="component" value="Chromosome"/>
</dbReference>
<dbReference type="Gene3D" id="3.20.20.210">
    <property type="match status" value="2"/>
</dbReference>
<gene>
    <name evidence="2" type="ordered locus">Desti_4772</name>
</gene>
<feature type="domain" description="Uroporphyrinogen decarboxylase (URO-D)" evidence="1">
    <location>
        <begin position="281"/>
        <end position="477"/>
    </location>
</feature>
<dbReference type="InterPro" id="IPR052024">
    <property type="entry name" value="Methanogen_methyltrans"/>
</dbReference>
<dbReference type="InterPro" id="IPR000257">
    <property type="entry name" value="Uroporphyrinogen_deCOase"/>
</dbReference>
<proteinExistence type="predicted"/>
<dbReference type="AlphaFoldDB" id="I4CCV0"/>
<dbReference type="EMBL" id="CP003360">
    <property type="protein sequence ID" value="AFM27391.1"/>
    <property type="molecule type" value="Genomic_DNA"/>
</dbReference>
<dbReference type="InterPro" id="IPR038071">
    <property type="entry name" value="UROD/MetE-like_sf"/>
</dbReference>
<dbReference type="eggNOG" id="COG0407">
    <property type="taxonomic scope" value="Bacteria"/>
</dbReference>
<dbReference type="KEGG" id="dti:Desti_4772"/>
<reference evidence="3" key="1">
    <citation type="submission" date="2012-06" db="EMBL/GenBank/DDBJ databases">
        <title>Complete sequence of chromosome of Desulfomonile tiedjei DSM 6799.</title>
        <authorList>
            <person name="Lucas S."/>
            <person name="Copeland A."/>
            <person name="Lapidus A."/>
            <person name="Glavina del Rio T."/>
            <person name="Dalin E."/>
            <person name="Tice H."/>
            <person name="Bruce D."/>
            <person name="Goodwin L."/>
            <person name="Pitluck S."/>
            <person name="Peters L."/>
            <person name="Ovchinnikova G."/>
            <person name="Zeytun A."/>
            <person name="Lu M."/>
            <person name="Kyrpides N."/>
            <person name="Mavromatis K."/>
            <person name="Ivanova N."/>
            <person name="Brettin T."/>
            <person name="Detter J.C."/>
            <person name="Han C."/>
            <person name="Larimer F."/>
            <person name="Land M."/>
            <person name="Hauser L."/>
            <person name="Markowitz V."/>
            <person name="Cheng J.-F."/>
            <person name="Hugenholtz P."/>
            <person name="Woyke T."/>
            <person name="Wu D."/>
            <person name="Spring S."/>
            <person name="Schroeder M."/>
            <person name="Brambilla E."/>
            <person name="Klenk H.-P."/>
            <person name="Eisen J.A."/>
        </authorList>
    </citation>
    <scope>NUCLEOTIDE SEQUENCE [LARGE SCALE GENOMIC DNA]</scope>
    <source>
        <strain evidence="3">ATCC 49306 / DSM 6799 / DCB-1</strain>
    </source>
</reference>
<name>I4CCV0_DESTA</name>
<accession>I4CCV0</accession>
<dbReference type="HOGENOM" id="CLU_059388_0_0_7"/>
<dbReference type="Pfam" id="PF01208">
    <property type="entry name" value="URO-D"/>
    <property type="match status" value="1"/>
</dbReference>
<dbReference type="STRING" id="706587.Desti_4772"/>
<evidence type="ECO:0000313" key="2">
    <source>
        <dbReference type="EMBL" id="AFM27391.1"/>
    </source>
</evidence>
<organism evidence="2 3">
    <name type="scientific">Desulfomonile tiedjei (strain ATCC 49306 / DSM 6799 / DCB-1)</name>
    <dbReference type="NCBI Taxonomy" id="706587"/>
    <lineage>
        <taxon>Bacteria</taxon>
        <taxon>Pseudomonadati</taxon>
        <taxon>Thermodesulfobacteriota</taxon>
        <taxon>Desulfomonilia</taxon>
        <taxon>Desulfomonilales</taxon>
        <taxon>Desulfomonilaceae</taxon>
        <taxon>Desulfomonile</taxon>
    </lineage>
</organism>
<keyword evidence="3" id="KW-1185">Reference proteome</keyword>
<dbReference type="OrthoDB" id="9813603at2"/>
<dbReference type="SUPFAM" id="SSF51726">
    <property type="entry name" value="UROD/MetE-like"/>
    <property type="match status" value="1"/>
</dbReference>
<dbReference type="RefSeq" id="WP_014812499.1">
    <property type="nucleotide sequence ID" value="NC_018025.1"/>
</dbReference>
<protein>
    <submittedName>
        <fullName evidence="2">Uroporphyrinogen-III decarboxylase</fullName>
    </submittedName>
</protein>
<dbReference type="PANTHER" id="PTHR47099:SF1">
    <property type="entry name" value="METHYLCOBAMIDE:COM METHYLTRANSFERASE MTBA"/>
    <property type="match status" value="1"/>
</dbReference>
<dbReference type="GO" id="GO:0004853">
    <property type="term" value="F:uroporphyrinogen decarboxylase activity"/>
    <property type="evidence" value="ECO:0007669"/>
    <property type="project" value="InterPro"/>
</dbReference>
<sequence length="480" mass="54868">MISCSAFDCRRLLERNAQILSNVPSGPTSAWHAYTNVGPQPWKPTHFIGVKHAPQWMEKYSERELEMNNPQQLLQEREKRIQDATALKKTDQVPIACMWDFFPAKWKGVTVKEVMYNPQLMFDLWVECMEHFKPDQGDNPYALRGFGRVLDILDFQHLKWAGHGVGENQSYQFVELEAMKADEYDHFLFDPSDFMVRRFWPRVYKAFAPFEKLPPLNQVISYFWGLYNGVFLLSPEMEEARTAMIEAGKASAELLKWMTAYGKKMAELGFPPSSGGYSQVPFDTLGDVFRGTKGVMMDLYRRPDKVMAACEKLLPIMIDSAIASVKRSGVPRVFIPLHKGLDGFLSPQQFNKFYWPHMKELLEALIREGITPWVLAEGVCNTRLDAFRDVTPGKVIYHFEGTDMFKAKEMMRDRCCIRGNVPASVLAVGTPDDVRSYCKKLLDVCAPDGGFIMDASCPLAEAKPENVQAMYDFTREYTGN</sequence>
<evidence type="ECO:0000313" key="3">
    <source>
        <dbReference type="Proteomes" id="UP000006055"/>
    </source>
</evidence>
<evidence type="ECO:0000259" key="1">
    <source>
        <dbReference type="Pfam" id="PF01208"/>
    </source>
</evidence>
<dbReference type="PANTHER" id="PTHR47099">
    <property type="entry name" value="METHYLCOBAMIDE:COM METHYLTRANSFERASE MTBA"/>
    <property type="match status" value="1"/>
</dbReference>